<feature type="domain" description="Flavin reductase like" evidence="2">
    <location>
        <begin position="18"/>
        <end position="161"/>
    </location>
</feature>
<dbReference type="InterPro" id="IPR012349">
    <property type="entry name" value="Split_barrel_FMN-bd"/>
</dbReference>
<dbReference type="EC" id="1.-.-.-" evidence="3"/>
<evidence type="ECO:0000259" key="2">
    <source>
        <dbReference type="SMART" id="SM00903"/>
    </source>
</evidence>
<accession>A0ABU5EGM4</accession>
<dbReference type="PANTHER" id="PTHR30466">
    <property type="entry name" value="FLAVIN REDUCTASE"/>
    <property type="match status" value="1"/>
</dbReference>
<name>A0ABU5EGM4_9PROT</name>
<dbReference type="SUPFAM" id="SSF50475">
    <property type="entry name" value="FMN-binding split barrel"/>
    <property type="match status" value="1"/>
</dbReference>
<dbReference type="GO" id="GO:0016491">
    <property type="term" value="F:oxidoreductase activity"/>
    <property type="evidence" value="ECO:0007669"/>
    <property type="project" value="UniProtKB-KW"/>
</dbReference>
<keyword evidence="1 3" id="KW-0560">Oxidoreductase</keyword>
<keyword evidence="4" id="KW-1185">Reference proteome</keyword>
<dbReference type="Proteomes" id="UP001279642">
    <property type="component" value="Unassembled WGS sequence"/>
</dbReference>
<dbReference type="PANTHER" id="PTHR30466:SF1">
    <property type="entry name" value="FMN REDUCTASE (NADH) RUTF"/>
    <property type="match status" value="1"/>
</dbReference>
<dbReference type="RefSeq" id="WP_320510585.1">
    <property type="nucleotide sequence ID" value="NZ_JAXCLW010000010.1"/>
</dbReference>
<protein>
    <submittedName>
        <fullName evidence="3">Flavin reductase family protein</fullName>
        <ecNumber evidence="3">1.-.-.-</ecNumber>
    </submittedName>
</protein>
<evidence type="ECO:0000256" key="1">
    <source>
        <dbReference type="ARBA" id="ARBA00023002"/>
    </source>
</evidence>
<dbReference type="InterPro" id="IPR050268">
    <property type="entry name" value="NADH-dep_flavin_reductase"/>
</dbReference>
<reference evidence="3 4" key="1">
    <citation type="journal article" date="2016" name="Antonie Van Leeuwenhoek">
        <title>Dongia soli sp. nov., isolated from soil from Dokdo, Korea.</title>
        <authorList>
            <person name="Kim D.U."/>
            <person name="Lee H."/>
            <person name="Kim H."/>
            <person name="Kim S.G."/>
            <person name="Ka J.O."/>
        </authorList>
    </citation>
    <scope>NUCLEOTIDE SEQUENCE [LARGE SCALE GENOMIC DNA]</scope>
    <source>
        <strain evidence="3 4">D78</strain>
    </source>
</reference>
<comment type="caution">
    <text evidence="3">The sequence shown here is derived from an EMBL/GenBank/DDBJ whole genome shotgun (WGS) entry which is preliminary data.</text>
</comment>
<dbReference type="InterPro" id="IPR002563">
    <property type="entry name" value="Flavin_Rdtase-like_dom"/>
</dbReference>
<organism evidence="3 4">
    <name type="scientific">Dongia soli</name>
    <dbReference type="NCBI Taxonomy" id="600628"/>
    <lineage>
        <taxon>Bacteria</taxon>
        <taxon>Pseudomonadati</taxon>
        <taxon>Pseudomonadota</taxon>
        <taxon>Alphaproteobacteria</taxon>
        <taxon>Rhodospirillales</taxon>
        <taxon>Dongiaceae</taxon>
        <taxon>Dongia</taxon>
    </lineage>
</organism>
<dbReference type="Pfam" id="PF01613">
    <property type="entry name" value="Flavin_Reduct"/>
    <property type="match status" value="1"/>
</dbReference>
<proteinExistence type="predicted"/>
<gene>
    <name evidence="3" type="ORF">SMD27_21905</name>
</gene>
<dbReference type="Gene3D" id="2.30.110.10">
    <property type="entry name" value="Electron Transport, Fmn-binding Protein, Chain A"/>
    <property type="match status" value="1"/>
</dbReference>
<dbReference type="SMART" id="SM00903">
    <property type="entry name" value="Flavin_Reduct"/>
    <property type="match status" value="1"/>
</dbReference>
<evidence type="ECO:0000313" key="4">
    <source>
        <dbReference type="Proteomes" id="UP001279642"/>
    </source>
</evidence>
<sequence length="180" mass="19000">MTKPVAATSDIRELRRTLGCFATGVTVVTTLDATGQPRGMTANSFTSVSLEPALILVCVAKSVPILAAFDSAEGFAVNILDEQQRDLSTRFATPSADKFAGVSWRPRITGAPVLDNVLAYLDCRLHQRIDAGDHVILIGAVADYGRIDASPLLFCRGSYGAIAAETAPDFPTATTVATVN</sequence>
<dbReference type="EMBL" id="JAXCLW010000010">
    <property type="protein sequence ID" value="MDY0885511.1"/>
    <property type="molecule type" value="Genomic_DNA"/>
</dbReference>
<evidence type="ECO:0000313" key="3">
    <source>
        <dbReference type="EMBL" id="MDY0885511.1"/>
    </source>
</evidence>